<dbReference type="EMBL" id="CAMXCT020000111">
    <property type="protein sequence ID" value="CAL1127335.1"/>
    <property type="molecule type" value="Genomic_DNA"/>
</dbReference>
<comment type="caution">
    <text evidence="3">The sequence shown here is derived from an EMBL/GenBank/DDBJ whole genome shotgun (WGS) entry which is preliminary data.</text>
</comment>
<dbReference type="OrthoDB" id="416538at2759"/>
<keyword evidence="2" id="KW-0472">Membrane</keyword>
<reference evidence="4" key="2">
    <citation type="submission" date="2024-04" db="EMBL/GenBank/DDBJ databases">
        <authorList>
            <person name="Chen Y."/>
            <person name="Shah S."/>
            <person name="Dougan E. K."/>
            <person name="Thang M."/>
            <person name="Chan C."/>
        </authorList>
    </citation>
    <scope>NUCLEOTIDE SEQUENCE [LARGE SCALE GENOMIC DNA]</scope>
</reference>
<organism evidence="3">
    <name type="scientific">Cladocopium goreaui</name>
    <dbReference type="NCBI Taxonomy" id="2562237"/>
    <lineage>
        <taxon>Eukaryota</taxon>
        <taxon>Sar</taxon>
        <taxon>Alveolata</taxon>
        <taxon>Dinophyceae</taxon>
        <taxon>Suessiales</taxon>
        <taxon>Symbiodiniaceae</taxon>
        <taxon>Cladocopium</taxon>
    </lineage>
</organism>
<feature type="compositionally biased region" description="Basic and acidic residues" evidence="1">
    <location>
        <begin position="253"/>
        <end position="266"/>
    </location>
</feature>
<name>A0A9P1BJT6_9DINO</name>
<protein>
    <submittedName>
        <fullName evidence="3">Uncharacterized protein</fullName>
    </submittedName>
</protein>
<dbReference type="AlphaFoldDB" id="A0A9P1BJT6"/>
<keyword evidence="2" id="KW-0812">Transmembrane</keyword>
<dbReference type="Proteomes" id="UP001152797">
    <property type="component" value="Unassembled WGS sequence"/>
</dbReference>
<feature type="compositionally biased region" description="Polar residues" evidence="1">
    <location>
        <begin position="238"/>
        <end position="250"/>
    </location>
</feature>
<feature type="transmembrane region" description="Helical" evidence="2">
    <location>
        <begin position="208"/>
        <end position="227"/>
    </location>
</feature>
<keyword evidence="5" id="KW-1185">Reference proteome</keyword>
<proteinExistence type="predicted"/>
<reference evidence="3" key="1">
    <citation type="submission" date="2022-10" db="EMBL/GenBank/DDBJ databases">
        <authorList>
            <person name="Chen Y."/>
            <person name="Dougan E. K."/>
            <person name="Chan C."/>
            <person name="Rhodes N."/>
            <person name="Thang M."/>
        </authorList>
    </citation>
    <scope>NUCLEOTIDE SEQUENCE</scope>
</reference>
<gene>
    <name evidence="3" type="ORF">C1SCF055_LOCUS2403</name>
</gene>
<evidence type="ECO:0000313" key="5">
    <source>
        <dbReference type="Proteomes" id="UP001152797"/>
    </source>
</evidence>
<evidence type="ECO:0000313" key="4">
    <source>
        <dbReference type="EMBL" id="CAL1127335.1"/>
    </source>
</evidence>
<feature type="region of interest" description="Disordered" evidence="1">
    <location>
        <begin position="237"/>
        <end position="266"/>
    </location>
</feature>
<dbReference type="EMBL" id="CAMXCT010000111">
    <property type="protein sequence ID" value="CAI3973960.1"/>
    <property type="molecule type" value="Genomic_DNA"/>
</dbReference>
<evidence type="ECO:0000256" key="2">
    <source>
        <dbReference type="SAM" id="Phobius"/>
    </source>
</evidence>
<evidence type="ECO:0000256" key="1">
    <source>
        <dbReference type="SAM" id="MobiDB-lite"/>
    </source>
</evidence>
<keyword evidence="2" id="KW-1133">Transmembrane helix</keyword>
<accession>A0A9P1BJT6</accession>
<evidence type="ECO:0000313" key="3">
    <source>
        <dbReference type="EMBL" id="CAI3973960.1"/>
    </source>
</evidence>
<sequence>MQLVLNGTVGTLRIEVSSLSKSLQGPLHKTNEMRVKDCMKSVEVGKESGEAAEVPSEHHELVKLSDKPTEQDDAWLQNPTENAVVSLVVSQLSKALRKNFLIRMMQRLELLEPPAFFMLCCVWLYLDLRLVIDSDGSDGFTLPRGDEKEELQGHSDDASVAELSPSIMRREVSKTVQHQLAMEMVAKKWFDLDTHNGKVLPHHRWRKAILVFSLLGVAVTFMLLAVVKADNVIKSVLPGSSRSTEPSGSELQEPERKEVAEKSADSKDSFKSLASLVEGSLGQCVIRKPNKEDKDSDADMISGRLRSRIQALPVSAASQVEKMLPSAGGYDVNFSKPMSSRWLLRLEAVIQEPQDGEALLSPLTQRSCVLYTAHASRKVHGGMPLPVAFASQHMDFMVTLCGTDSRVDIRVAGSEVQSSHLRSGIHSPI</sequence>
<dbReference type="EMBL" id="CAMXCT030000111">
    <property type="protein sequence ID" value="CAL4761272.1"/>
    <property type="molecule type" value="Genomic_DNA"/>
</dbReference>